<sequence length="201" mass="21880">IPRPESEALVDAALLEIEKIISARSQSSRAPVSIVDLGSGSGALAISIAYEAEKKNWPVTVIAVEKSDQAIEWLKRNIAACDVSVRLISGDVLEVLEGVKCDIVIANPPYVPEGDNLPELVIANEPKEALFGGGDDGLEIPRRFIQAASSLLKPGGLLIMEHHESQPLLLEAELSRGYSEINQNRDLNNRPRWISARREAE</sequence>
<evidence type="ECO:0000313" key="7">
    <source>
        <dbReference type="EMBL" id="KRO32246.1"/>
    </source>
</evidence>
<keyword evidence="3" id="KW-0808">Transferase</keyword>
<evidence type="ECO:0000256" key="5">
    <source>
        <dbReference type="ARBA" id="ARBA00048391"/>
    </source>
</evidence>
<evidence type="ECO:0000256" key="3">
    <source>
        <dbReference type="ARBA" id="ARBA00022679"/>
    </source>
</evidence>
<dbReference type="GO" id="GO:0032259">
    <property type="term" value="P:methylation"/>
    <property type="evidence" value="ECO:0007669"/>
    <property type="project" value="UniProtKB-KW"/>
</dbReference>
<organism evidence="7 8">
    <name type="scientific">Actinobacteria bacterium BACL2 MAG-121001-bin67</name>
    <dbReference type="NCBI Taxonomy" id="1655572"/>
    <lineage>
        <taxon>Bacteria</taxon>
        <taxon>Bacillati</taxon>
        <taxon>Actinomycetota</taxon>
        <taxon>Actinomycetes</taxon>
        <taxon>Actinomycetes incertae sedis</taxon>
        <taxon>ac1 cluster</taxon>
    </lineage>
</organism>
<reference evidence="7 8" key="1">
    <citation type="submission" date="2015-10" db="EMBL/GenBank/DDBJ databases">
        <title>Metagenome-Assembled Genomes uncover a global brackish microbiome.</title>
        <authorList>
            <person name="Hugerth L.W."/>
            <person name="Larsson J."/>
            <person name="Alneberg J."/>
            <person name="Lindh M.V."/>
            <person name="Legrand C."/>
            <person name="Pinhassi J."/>
            <person name="Andersson A.F."/>
        </authorList>
    </citation>
    <scope>NUCLEOTIDE SEQUENCE [LARGE SCALE GENOMIC DNA]</scope>
    <source>
        <strain evidence="7">BACL2 MAG-121001-bin67</strain>
    </source>
</reference>
<dbReference type="InterPro" id="IPR029063">
    <property type="entry name" value="SAM-dependent_MTases_sf"/>
</dbReference>
<dbReference type="InterPro" id="IPR004556">
    <property type="entry name" value="HemK-like"/>
</dbReference>
<evidence type="ECO:0000313" key="8">
    <source>
        <dbReference type="Proteomes" id="UP000053349"/>
    </source>
</evidence>
<protein>
    <recommendedName>
        <fullName evidence="1">peptide chain release factor N(5)-glutamine methyltransferase</fullName>
        <ecNumber evidence="1">2.1.1.297</ecNumber>
    </recommendedName>
</protein>
<feature type="domain" description="Methyltransferase small" evidence="6">
    <location>
        <begin position="33"/>
        <end position="115"/>
    </location>
</feature>
<dbReference type="EMBL" id="LIAW01000127">
    <property type="protein sequence ID" value="KRO32246.1"/>
    <property type="molecule type" value="Genomic_DNA"/>
</dbReference>
<evidence type="ECO:0000259" key="6">
    <source>
        <dbReference type="Pfam" id="PF05175"/>
    </source>
</evidence>
<dbReference type="GO" id="GO:0102559">
    <property type="term" value="F:peptide chain release factor N(5)-glutamine methyltransferase activity"/>
    <property type="evidence" value="ECO:0007669"/>
    <property type="project" value="UniProtKB-EC"/>
</dbReference>
<comment type="catalytic activity">
    <reaction evidence="5">
        <text>L-glutaminyl-[peptide chain release factor] + S-adenosyl-L-methionine = N(5)-methyl-L-glutaminyl-[peptide chain release factor] + S-adenosyl-L-homocysteine + H(+)</text>
        <dbReference type="Rhea" id="RHEA:42896"/>
        <dbReference type="Rhea" id="RHEA-COMP:10271"/>
        <dbReference type="Rhea" id="RHEA-COMP:10272"/>
        <dbReference type="ChEBI" id="CHEBI:15378"/>
        <dbReference type="ChEBI" id="CHEBI:30011"/>
        <dbReference type="ChEBI" id="CHEBI:57856"/>
        <dbReference type="ChEBI" id="CHEBI:59789"/>
        <dbReference type="ChEBI" id="CHEBI:61891"/>
        <dbReference type="EC" id="2.1.1.297"/>
    </reaction>
</comment>
<dbReference type="PANTHER" id="PTHR18895:SF74">
    <property type="entry name" value="MTRF1L RELEASE FACTOR GLUTAMINE METHYLTRANSFERASE"/>
    <property type="match status" value="1"/>
</dbReference>
<dbReference type="InterPro" id="IPR007848">
    <property type="entry name" value="Small_mtfrase_dom"/>
</dbReference>
<dbReference type="PANTHER" id="PTHR18895">
    <property type="entry name" value="HEMK METHYLTRANSFERASE"/>
    <property type="match status" value="1"/>
</dbReference>
<feature type="non-terminal residue" evidence="7">
    <location>
        <position position="1"/>
    </location>
</feature>
<keyword evidence="2" id="KW-0489">Methyltransferase</keyword>
<name>A0A0R2P292_9ACTN</name>
<dbReference type="AlphaFoldDB" id="A0A0R2P292"/>
<comment type="caution">
    <text evidence="7">The sequence shown here is derived from an EMBL/GenBank/DDBJ whole genome shotgun (WGS) entry which is preliminary data.</text>
</comment>
<gene>
    <name evidence="7" type="ORF">ABR64_04975</name>
</gene>
<dbReference type="NCBIfam" id="TIGR00536">
    <property type="entry name" value="hemK_fam"/>
    <property type="match status" value="1"/>
</dbReference>
<dbReference type="InterPro" id="IPR050320">
    <property type="entry name" value="N5-glutamine_MTase"/>
</dbReference>
<dbReference type="SUPFAM" id="SSF53335">
    <property type="entry name" value="S-adenosyl-L-methionine-dependent methyltransferases"/>
    <property type="match status" value="1"/>
</dbReference>
<evidence type="ECO:0000256" key="4">
    <source>
        <dbReference type="ARBA" id="ARBA00022691"/>
    </source>
</evidence>
<dbReference type="InterPro" id="IPR002052">
    <property type="entry name" value="DNA_methylase_N6_adenine_CS"/>
</dbReference>
<evidence type="ECO:0000256" key="1">
    <source>
        <dbReference type="ARBA" id="ARBA00012771"/>
    </source>
</evidence>
<keyword evidence="4" id="KW-0949">S-adenosyl-L-methionine</keyword>
<dbReference type="GO" id="GO:0003676">
    <property type="term" value="F:nucleic acid binding"/>
    <property type="evidence" value="ECO:0007669"/>
    <property type="project" value="InterPro"/>
</dbReference>
<accession>A0A0R2P292</accession>
<dbReference type="Gene3D" id="3.40.50.150">
    <property type="entry name" value="Vaccinia Virus protein VP39"/>
    <property type="match status" value="1"/>
</dbReference>
<proteinExistence type="predicted"/>
<dbReference type="PROSITE" id="PS00092">
    <property type="entry name" value="N6_MTASE"/>
    <property type="match status" value="1"/>
</dbReference>
<dbReference type="EC" id="2.1.1.297" evidence="1"/>
<dbReference type="Proteomes" id="UP000053349">
    <property type="component" value="Unassembled WGS sequence"/>
</dbReference>
<evidence type="ECO:0000256" key="2">
    <source>
        <dbReference type="ARBA" id="ARBA00022603"/>
    </source>
</evidence>
<dbReference type="Pfam" id="PF05175">
    <property type="entry name" value="MTS"/>
    <property type="match status" value="1"/>
</dbReference>
<dbReference type="CDD" id="cd02440">
    <property type="entry name" value="AdoMet_MTases"/>
    <property type="match status" value="1"/>
</dbReference>